<dbReference type="Proteomes" id="UP000027920">
    <property type="component" value="Unassembled WGS sequence"/>
</dbReference>
<dbReference type="OrthoDB" id="5275938at2759"/>
<sequence length="362" mass="41278">MANPQAPYHQDEPVDVPGNTREDLDPRGDLILVVGQRELLVSSRVLELSCLFFEKLLQCNAFSEGVEQPNRKQPPVKTIHEEHSETFIKICEIVHYRPVQPPESIDDYRLVADLCNFYGCSLPVSVHVRAWLDAWEYSALSSNDLQTLLWVTYVFHLRDQFQQVSLHLAKALSTSEWRAWEVHPMPAQLKDDMREQCQMIKVKAQRQIEAVIDEVSTDDERHISKRDKVCGQCFLNKPLATKKCGNCGCSDFHDYFCTREVRLLLLMQWLQLQGYWPLSRLDEQSCASFLGSMPFPAGGRTPCGFDNSCSLTGAKERLILSLRTILNSFAGLKLEDYHSEPLLAISPRHSMGNGQIPMEGPR</sequence>
<dbReference type="STRING" id="1182545.A0A072P6G9"/>
<proteinExistence type="predicted"/>
<gene>
    <name evidence="2" type="ORF">A1O9_08941</name>
</gene>
<evidence type="ECO:0000313" key="3">
    <source>
        <dbReference type="Proteomes" id="UP000027920"/>
    </source>
</evidence>
<accession>A0A072P6G9</accession>
<reference evidence="2 3" key="1">
    <citation type="submission" date="2013-03" db="EMBL/GenBank/DDBJ databases">
        <title>The Genome Sequence of Exophiala aquamarina CBS 119918.</title>
        <authorList>
            <consortium name="The Broad Institute Genomics Platform"/>
            <person name="Cuomo C."/>
            <person name="de Hoog S."/>
            <person name="Gorbushina A."/>
            <person name="Walker B."/>
            <person name="Young S.K."/>
            <person name="Zeng Q."/>
            <person name="Gargeya S."/>
            <person name="Fitzgerald M."/>
            <person name="Haas B."/>
            <person name="Abouelleil A."/>
            <person name="Allen A.W."/>
            <person name="Alvarado L."/>
            <person name="Arachchi H.M."/>
            <person name="Berlin A.M."/>
            <person name="Chapman S.B."/>
            <person name="Gainer-Dewar J."/>
            <person name="Goldberg J."/>
            <person name="Griggs A."/>
            <person name="Gujja S."/>
            <person name="Hansen M."/>
            <person name="Howarth C."/>
            <person name="Imamovic A."/>
            <person name="Ireland A."/>
            <person name="Larimer J."/>
            <person name="McCowan C."/>
            <person name="Murphy C."/>
            <person name="Pearson M."/>
            <person name="Poon T.W."/>
            <person name="Priest M."/>
            <person name="Roberts A."/>
            <person name="Saif S."/>
            <person name="Shea T."/>
            <person name="Sisk P."/>
            <person name="Sykes S."/>
            <person name="Wortman J."/>
            <person name="Nusbaum C."/>
            <person name="Birren B."/>
        </authorList>
    </citation>
    <scope>NUCLEOTIDE SEQUENCE [LARGE SCALE GENOMIC DNA]</scope>
    <source>
        <strain evidence="2 3">CBS 119918</strain>
    </source>
</reference>
<dbReference type="AlphaFoldDB" id="A0A072P6G9"/>
<dbReference type="VEuPathDB" id="FungiDB:A1O9_08941"/>
<protein>
    <recommendedName>
        <fullName evidence="4">BTB domain-containing protein</fullName>
    </recommendedName>
</protein>
<evidence type="ECO:0000313" key="2">
    <source>
        <dbReference type="EMBL" id="KEF55287.1"/>
    </source>
</evidence>
<dbReference type="EMBL" id="AMGV01000008">
    <property type="protein sequence ID" value="KEF55287.1"/>
    <property type="molecule type" value="Genomic_DNA"/>
</dbReference>
<dbReference type="RefSeq" id="XP_013257877.1">
    <property type="nucleotide sequence ID" value="XM_013402423.1"/>
</dbReference>
<organism evidence="2 3">
    <name type="scientific">Exophiala aquamarina CBS 119918</name>
    <dbReference type="NCBI Taxonomy" id="1182545"/>
    <lineage>
        <taxon>Eukaryota</taxon>
        <taxon>Fungi</taxon>
        <taxon>Dikarya</taxon>
        <taxon>Ascomycota</taxon>
        <taxon>Pezizomycotina</taxon>
        <taxon>Eurotiomycetes</taxon>
        <taxon>Chaetothyriomycetidae</taxon>
        <taxon>Chaetothyriales</taxon>
        <taxon>Herpotrichiellaceae</taxon>
        <taxon>Exophiala</taxon>
    </lineage>
</organism>
<keyword evidence="3" id="KW-1185">Reference proteome</keyword>
<evidence type="ECO:0008006" key="4">
    <source>
        <dbReference type="Google" id="ProtNLM"/>
    </source>
</evidence>
<dbReference type="GeneID" id="25283851"/>
<feature type="region of interest" description="Disordered" evidence="1">
    <location>
        <begin position="1"/>
        <end position="22"/>
    </location>
</feature>
<comment type="caution">
    <text evidence="2">The sequence shown here is derived from an EMBL/GenBank/DDBJ whole genome shotgun (WGS) entry which is preliminary data.</text>
</comment>
<evidence type="ECO:0000256" key="1">
    <source>
        <dbReference type="SAM" id="MobiDB-lite"/>
    </source>
</evidence>
<name>A0A072P6G9_9EURO</name>
<dbReference type="HOGENOM" id="CLU_792269_0_0_1"/>